<name>A0A380YU02_9BACE</name>
<evidence type="ECO:0000313" key="3">
    <source>
        <dbReference type="EMBL" id="SUV29932.1"/>
    </source>
</evidence>
<dbReference type="SUPFAM" id="SSF48452">
    <property type="entry name" value="TPR-like"/>
    <property type="match status" value="1"/>
</dbReference>
<dbReference type="GO" id="GO:0140662">
    <property type="term" value="F:ATP-dependent protein folding chaperone"/>
    <property type="evidence" value="ECO:0007669"/>
    <property type="project" value="InterPro"/>
</dbReference>
<dbReference type="GO" id="GO:0005524">
    <property type="term" value="F:ATP binding"/>
    <property type="evidence" value="ECO:0007669"/>
    <property type="project" value="UniProtKB-KW"/>
</dbReference>
<organism evidence="3 4">
    <name type="scientific">Bacteroides eggerthii</name>
    <dbReference type="NCBI Taxonomy" id="28111"/>
    <lineage>
        <taxon>Bacteria</taxon>
        <taxon>Pseudomonadati</taxon>
        <taxon>Bacteroidota</taxon>
        <taxon>Bacteroidia</taxon>
        <taxon>Bacteroidales</taxon>
        <taxon>Bacteroidaceae</taxon>
        <taxon>Bacteroides</taxon>
    </lineage>
</organism>
<evidence type="ECO:0000313" key="4">
    <source>
        <dbReference type="Proteomes" id="UP000254424"/>
    </source>
</evidence>
<proteinExistence type="predicted"/>
<dbReference type="InterPro" id="IPR043129">
    <property type="entry name" value="ATPase_NBD"/>
</dbReference>
<dbReference type="Proteomes" id="UP000254424">
    <property type="component" value="Unassembled WGS sequence"/>
</dbReference>
<evidence type="ECO:0000256" key="1">
    <source>
        <dbReference type="ARBA" id="ARBA00022741"/>
    </source>
</evidence>
<dbReference type="Pfam" id="PF00012">
    <property type="entry name" value="HSP70"/>
    <property type="match status" value="1"/>
</dbReference>
<dbReference type="Gene3D" id="3.30.420.40">
    <property type="match status" value="2"/>
</dbReference>
<sequence length="805" mass="90357">MSSLELGRYDEGMAILLSIKSLATADWKQLKGAEATYVGIDFGTSTTVVSYSYYDELLDSIKCDVIPIRQKEYDGAMSKSEKLPTVIALYDNQILVGTGASSLKYELEKNKDIWYSFKMELGEDLGPKYYNSTLNREKSIQIQNAKDATSVFFRFLKKEIENFVHTKGLNDNIKYAVSIPASFEANQRRDLIEALSINQIDVSKQALIDEPNAAFLSYILDSDTFGEAITIPNGINPKMLVFDFGAGTCDISILEIGVNRKGVYSKNLSISKFEKLGGDDIDRYIAYNILYPELLVQNGLDSDDFIMSEKRKIVNNLLVFAEKLKIGMCKAINLIWEKYDLSTIAQEYTIVVKDIHIESSKGVLSSSEMQMTSIQFAEVMKVFTRKTGGVIKDGQEYNSIYQSIKSSIKKSGLSTSDIDYVLFIGGSSMNPYVQASLKKWLPNSKLLLPCDTQEHVSKGASIHSLIYNALGLNIVQPITSEPICVVTQNNELLTLVPAGMTMPTDIIEIDNLAVARNGQQIIEIPICISNENKLLTNLVITSENPDGFSMDSPVKLILELTADKLLTVRAEVEKQICWVNAINPFANKELTTQERIALKAEKDAYRKAAENHGRLPKKSLMELAKAYEEAKMNINAAEAYEECNELYPKSVSSNRIGICYSNAQNWRKALYYGEMDYEENRNSTSAFNLGYRYKNVDTFKYLKYINEALDLSPDKPHALFELGRYEKAHGKEAAGEAKIRKAYNIWKSQYDAGTLSKVDYTWLPSAATELGYLAFAEEVREKSDKMLNGSFYNSENTTVIKESDL</sequence>
<evidence type="ECO:0000256" key="2">
    <source>
        <dbReference type="ARBA" id="ARBA00022840"/>
    </source>
</evidence>
<gene>
    <name evidence="3" type="primary">dnaK</name>
    <name evidence="3" type="ORF">NCTC11155_01924</name>
</gene>
<accession>A0A380YU02</accession>
<dbReference type="PANTHER" id="PTHR19375">
    <property type="entry name" value="HEAT SHOCK PROTEIN 70KDA"/>
    <property type="match status" value="1"/>
</dbReference>
<dbReference type="InterPro" id="IPR013126">
    <property type="entry name" value="Hsp_70_fam"/>
</dbReference>
<protein>
    <submittedName>
        <fullName evidence="3">Molecular chaperone DnaK</fullName>
    </submittedName>
</protein>
<dbReference type="InterPro" id="IPR011990">
    <property type="entry name" value="TPR-like_helical_dom_sf"/>
</dbReference>
<dbReference type="SUPFAM" id="SSF53067">
    <property type="entry name" value="Actin-like ATPase domain"/>
    <property type="match status" value="2"/>
</dbReference>
<dbReference type="AlphaFoldDB" id="A0A380YU02"/>
<dbReference type="EMBL" id="UFSX01000001">
    <property type="protein sequence ID" value="SUV29932.1"/>
    <property type="molecule type" value="Genomic_DNA"/>
</dbReference>
<keyword evidence="1" id="KW-0547">Nucleotide-binding</keyword>
<dbReference type="STRING" id="483216.BACEGG_01882"/>
<keyword evidence="2" id="KW-0067">ATP-binding</keyword>
<dbReference type="RefSeq" id="WP_004290185.1">
    <property type="nucleotide sequence ID" value="NZ_DAWCKY010000256.1"/>
</dbReference>
<dbReference type="Gene3D" id="1.25.40.10">
    <property type="entry name" value="Tetratricopeptide repeat domain"/>
    <property type="match status" value="1"/>
</dbReference>
<reference evidence="3 4" key="1">
    <citation type="submission" date="2018-06" db="EMBL/GenBank/DDBJ databases">
        <authorList>
            <consortium name="Pathogen Informatics"/>
            <person name="Doyle S."/>
        </authorList>
    </citation>
    <scope>NUCLEOTIDE SEQUENCE [LARGE SCALE GENOMIC DNA]</scope>
    <source>
        <strain evidence="3 4">NCTC11155</strain>
    </source>
</reference>
<dbReference type="Gene3D" id="3.90.640.10">
    <property type="entry name" value="Actin, Chain A, domain 4"/>
    <property type="match status" value="1"/>
</dbReference>